<name>A0A916JMS2_9FLAO</name>
<keyword evidence="2" id="KW-1185">Reference proteome</keyword>
<dbReference type="EMBL" id="OU015584">
    <property type="protein sequence ID" value="CAG5081479.1"/>
    <property type="molecule type" value="Genomic_DNA"/>
</dbReference>
<evidence type="ECO:0008006" key="3">
    <source>
        <dbReference type="Google" id="ProtNLM"/>
    </source>
</evidence>
<protein>
    <recommendedName>
        <fullName evidence="3">SMP-30/Gluconolactonase/LRE-like region domain-containing protein</fullName>
    </recommendedName>
</protein>
<proteinExistence type="predicted"/>
<accession>A0A916JMS2</accession>
<dbReference type="Gene3D" id="2.120.10.30">
    <property type="entry name" value="TolB, C-terminal domain"/>
    <property type="match status" value="1"/>
</dbReference>
<evidence type="ECO:0000313" key="2">
    <source>
        <dbReference type="Proteomes" id="UP000683507"/>
    </source>
</evidence>
<dbReference type="KEGG" id="ptan:CRYO30217_01643"/>
<organism evidence="1 2">
    <name type="scientific">Parvicella tangerina</name>
    <dbReference type="NCBI Taxonomy" id="2829795"/>
    <lineage>
        <taxon>Bacteria</taxon>
        <taxon>Pseudomonadati</taxon>
        <taxon>Bacteroidota</taxon>
        <taxon>Flavobacteriia</taxon>
        <taxon>Flavobacteriales</taxon>
        <taxon>Parvicellaceae</taxon>
        <taxon>Parvicella</taxon>
    </lineage>
</organism>
<dbReference type="AlphaFoldDB" id="A0A916JMS2"/>
<dbReference type="Proteomes" id="UP000683507">
    <property type="component" value="Chromosome"/>
</dbReference>
<dbReference type="Gene3D" id="2.40.10.500">
    <property type="match status" value="1"/>
</dbReference>
<dbReference type="SUPFAM" id="SSF101898">
    <property type="entry name" value="NHL repeat"/>
    <property type="match status" value="1"/>
</dbReference>
<gene>
    <name evidence="1" type="ORF">CRYO30217_01643</name>
</gene>
<dbReference type="InterPro" id="IPR011042">
    <property type="entry name" value="6-blade_b-propeller_TolB-like"/>
</dbReference>
<reference evidence="1" key="1">
    <citation type="submission" date="2021-04" db="EMBL/GenBank/DDBJ databases">
        <authorList>
            <person name="Rodrigo-Torres L."/>
            <person name="Arahal R. D."/>
            <person name="Lucena T."/>
        </authorList>
    </citation>
    <scope>NUCLEOTIDE SEQUENCE</scope>
    <source>
        <strain evidence="1">AS29M-1</strain>
    </source>
</reference>
<evidence type="ECO:0000313" key="1">
    <source>
        <dbReference type="EMBL" id="CAG5081479.1"/>
    </source>
</evidence>
<sequence>MIRLKTQNKNRNFPLPYGCMRGVGCNYKIFSMHKLISLLFSCFILINTTEAHPGIGIVMDNEGNVFYTDLTHVWKISPEGKRTVAVKNVHTHELYLDANGDLFGEHEWYEGEITDKWGNYVWRLSKDGVFEKFIPDVEGFLDNTTLIRDPAGNSYWAIEFGNADVLMKQTLNGRDHIFTPHKFDDIRWMHYSENDNNLYVVDHLTIKKITPSGVVEILATNLKENKPSFEGVADRHYIFGLWTDTDGNVYVALYGAGKVKKISPEGRISTFFFSEEGWSPCGGMIDKNGTVWIMEFSSGNETRVRKMVSNGEDILYGG</sequence>